<evidence type="ECO:0000313" key="2">
    <source>
        <dbReference type="Proteomes" id="UP000437748"/>
    </source>
</evidence>
<gene>
    <name evidence="1" type="ORF">GCL60_01995</name>
</gene>
<dbReference type="AlphaFoldDB" id="A0A6N6VWN8"/>
<sequence>MIIKGRVSTNSIIKHLYTNKKNSSFVEVVSSVNTAGEINNQTFDEMKTLILFAKKIDLQCDKLKNIMELMYNIILGQKDKIKFKIIELSQSLIRLA</sequence>
<keyword evidence="2" id="KW-1185">Reference proteome</keyword>
<organism evidence="1 2">
    <name type="scientific">Silvanigrella paludirubra</name>
    <dbReference type="NCBI Taxonomy" id="2499159"/>
    <lineage>
        <taxon>Bacteria</taxon>
        <taxon>Pseudomonadati</taxon>
        <taxon>Bdellovibrionota</taxon>
        <taxon>Oligoflexia</taxon>
        <taxon>Silvanigrellales</taxon>
        <taxon>Silvanigrellaceae</taxon>
        <taxon>Silvanigrella</taxon>
    </lineage>
</organism>
<comment type="caution">
    <text evidence="1">The sequence shown here is derived from an EMBL/GenBank/DDBJ whole genome shotgun (WGS) entry which is preliminary data.</text>
</comment>
<dbReference type="RefSeq" id="WP_153418239.1">
    <property type="nucleotide sequence ID" value="NZ_WFLM01000001.1"/>
</dbReference>
<dbReference type="Proteomes" id="UP000437748">
    <property type="component" value="Unassembled WGS sequence"/>
</dbReference>
<accession>A0A6N6VWN8</accession>
<evidence type="ECO:0000313" key="1">
    <source>
        <dbReference type="EMBL" id="KAB8040721.1"/>
    </source>
</evidence>
<proteinExistence type="predicted"/>
<name>A0A6N6VWN8_9BACT</name>
<reference evidence="1 2" key="1">
    <citation type="submission" date="2019-10" db="EMBL/GenBank/DDBJ databases">
        <title>New species of Slilvanegrellaceae.</title>
        <authorList>
            <person name="Pitt A."/>
            <person name="Hahn M.W."/>
        </authorList>
    </citation>
    <scope>NUCLEOTIDE SEQUENCE [LARGE SCALE GENOMIC DNA]</scope>
    <source>
        <strain evidence="1 2">SP-Ram-0.45-NSY-1</strain>
    </source>
</reference>
<protein>
    <submittedName>
        <fullName evidence="1">Uncharacterized protein</fullName>
    </submittedName>
</protein>
<dbReference type="EMBL" id="WFLM01000001">
    <property type="protein sequence ID" value="KAB8040721.1"/>
    <property type="molecule type" value="Genomic_DNA"/>
</dbReference>